<dbReference type="InterPro" id="IPR029034">
    <property type="entry name" value="Cystine-knot_cytokine"/>
</dbReference>
<dbReference type="RefSeq" id="XP_033713318.1">
    <property type="nucleotide sequence ID" value="XM_033857427.1"/>
</dbReference>
<dbReference type="GO" id="GO:0051781">
    <property type="term" value="P:positive regulation of cell division"/>
    <property type="evidence" value="ECO:0007669"/>
    <property type="project" value="UniProtKB-KW"/>
</dbReference>
<dbReference type="GO" id="GO:0030335">
    <property type="term" value="P:positive regulation of cell migration"/>
    <property type="evidence" value="ECO:0007669"/>
    <property type="project" value="TreeGrafter"/>
</dbReference>
<reference evidence="11" key="1">
    <citation type="submission" date="2025-08" db="UniProtKB">
        <authorList>
            <consortium name="RefSeq"/>
        </authorList>
    </citation>
    <scope>IDENTIFICATION</scope>
    <source>
        <tissue evidence="11">Spleen</tissue>
    </source>
</reference>
<feature type="domain" description="CUB" evidence="9">
    <location>
        <begin position="1"/>
        <end position="93"/>
    </location>
</feature>
<dbReference type="SUPFAM" id="SSF57501">
    <property type="entry name" value="Cystine-knot cytokines"/>
    <property type="match status" value="1"/>
</dbReference>
<comment type="caution">
    <text evidence="8">Lacks conserved residue(s) required for the propagation of feature annotation.</text>
</comment>
<dbReference type="GO" id="GO:0048008">
    <property type="term" value="P:platelet-derived growth factor receptor signaling pathway"/>
    <property type="evidence" value="ECO:0007669"/>
    <property type="project" value="TreeGrafter"/>
</dbReference>
<evidence type="ECO:0000256" key="8">
    <source>
        <dbReference type="PROSITE-ProRule" id="PRU00059"/>
    </source>
</evidence>
<dbReference type="Proteomes" id="UP000245320">
    <property type="component" value="Chromosome 5"/>
</dbReference>
<dbReference type="PANTHER" id="PTHR11633:SF5">
    <property type="entry name" value="PLATELET-DERIVED GROWTH FACTOR C"/>
    <property type="match status" value="1"/>
</dbReference>
<evidence type="ECO:0000313" key="11">
    <source>
        <dbReference type="RefSeq" id="XP_033713318.1"/>
    </source>
</evidence>
<sequence>MVLVWRLVAVEENVWIQLTFDERFGLEDPEDDICKYDFVEVEEPSDGAVLGRWCGSGTVPGKQISKGNQIRIRFVSDEYFPSEPGFCIHYNIVMPQLTETVSPSVLPAAALPLDLLNNAVTAFSTLEDLIRYLEPDRWQLDLEDLYRPTWQLLGKAFVFGRKSRVLGLNLLKEEVRLYSCTPRNFSVSIREELKRTDTVFWPGCLLVKRCGGNCACCLHTCSECQCVPSKVTKKYHEEESTCDRCHVLAQMVCCLCCHHQKSVLQRAPWTRTPAAFLNPVPAMGSSPAEPRQPTCTWVRNEQFLL</sequence>
<evidence type="ECO:0000259" key="9">
    <source>
        <dbReference type="PROSITE" id="PS01180"/>
    </source>
</evidence>
<dbReference type="InterPro" id="IPR035914">
    <property type="entry name" value="Sperma_CUB_dom_sf"/>
</dbReference>
<dbReference type="Gene3D" id="2.10.90.10">
    <property type="entry name" value="Cystine-knot cytokines"/>
    <property type="match status" value="1"/>
</dbReference>
<dbReference type="Gene3D" id="2.60.120.290">
    <property type="entry name" value="Spermadhesin, CUB domain"/>
    <property type="match status" value="1"/>
</dbReference>
<organism evidence="10 11">
    <name type="scientific">Tursiops truncatus</name>
    <name type="common">Atlantic bottle-nosed dolphin</name>
    <name type="synonym">Delphinus truncatus</name>
    <dbReference type="NCBI Taxonomy" id="9739"/>
    <lineage>
        <taxon>Eukaryota</taxon>
        <taxon>Metazoa</taxon>
        <taxon>Chordata</taxon>
        <taxon>Craniata</taxon>
        <taxon>Vertebrata</taxon>
        <taxon>Euteleostomi</taxon>
        <taxon>Mammalia</taxon>
        <taxon>Eutheria</taxon>
        <taxon>Laurasiatheria</taxon>
        <taxon>Artiodactyla</taxon>
        <taxon>Whippomorpha</taxon>
        <taxon>Cetacea</taxon>
        <taxon>Odontoceti</taxon>
        <taxon>Delphinidae</taxon>
        <taxon>Tursiops</taxon>
    </lineage>
</organism>
<dbReference type="GO" id="GO:0051897">
    <property type="term" value="P:positive regulation of phosphatidylinositol 3-kinase/protein kinase B signal transduction"/>
    <property type="evidence" value="ECO:0007669"/>
    <property type="project" value="TreeGrafter"/>
</dbReference>
<keyword evidence="5" id="KW-1015">Disulfide bond</keyword>
<keyword evidence="3" id="KW-0732">Signal</keyword>
<keyword evidence="7" id="KW-0497">Mitogen</keyword>
<dbReference type="PANTHER" id="PTHR11633">
    <property type="entry name" value="PLATELET-DERIVED GROWTH FACTOR"/>
    <property type="match status" value="1"/>
</dbReference>
<keyword evidence="10" id="KW-1185">Reference proteome</keyword>
<dbReference type="GO" id="GO:0008284">
    <property type="term" value="P:positive regulation of cell population proliferation"/>
    <property type="evidence" value="ECO:0007669"/>
    <property type="project" value="TreeGrafter"/>
</dbReference>
<evidence type="ECO:0000256" key="2">
    <source>
        <dbReference type="ARBA" id="ARBA00022473"/>
    </source>
</evidence>
<dbReference type="SMART" id="SM00042">
    <property type="entry name" value="CUB"/>
    <property type="match status" value="1"/>
</dbReference>
<protein>
    <submittedName>
        <fullName evidence="11">Platelet-derived growth factor C isoform X5</fullName>
    </submittedName>
</protein>
<gene>
    <name evidence="11" type="primary">PDGFC</name>
</gene>
<evidence type="ECO:0000256" key="7">
    <source>
        <dbReference type="ARBA" id="ARBA00023246"/>
    </source>
</evidence>
<evidence type="ECO:0000256" key="1">
    <source>
        <dbReference type="ARBA" id="ARBA00006686"/>
    </source>
</evidence>
<dbReference type="AlphaFoldDB" id="A0A6J3RH75"/>
<dbReference type="InterPro" id="IPR000859">
    <property type="entry name" value="CUB_dom"/>
</dbReference>
<dbReference type="CTD" id="56034"/>
<dbReference type="GO" id="GO:0070374">
    <property type="term" value="P:positive regulation of ERK1 and ERK2 cascade"/>
    <property type="evidence" value="ECO:0007669"/>
    <property type="project" value="TreeGrafter"/>
</dbReference>
<keyword evidence="6" id="KW-0325">Glycoprotein</keyword>
<name>A0A6J3RH75_TURTR</name>
<dbReference type="GO" id="GO:0005161">
    <property type="term" value="F:platelet-derived growth factor receptor binding"/>
    <property type="evidence" value="ECO:0007669"/>
    <property type="project" value="TreeGrafter"/>
</dbReference>
<evidence type="ECO:0000313" key="10">
    <source>
        <dbReference type="Proteomes" id="UP000245320"/>
    </source>
</evidence>
<evidence type="ECO:0000256" key="5">
    <source>
        <dbReference type="ARBA" id="ARBA00023157"/>
    </source>
</evidence>
<dbReference type="SUPFAM" id="SSF49854">
    <property type="entry name" value="Spermadhesin, CUB domain"/>
    <property type="match status" value="1"/>
</dbReference>
<evidence type="ECO:0000256" key="4">
    <source>
        <dbReference type="ARBA" id="ARBA00023030"/>
    </source>
</evidence>
<evidence type="ECO:0000256" key="3">
    <source>
        <dbReference type="ARBA" id="ARBA00022729"/>
    </source>
</evidence>
<accession>A0A6J3RH75</accession>
<keyword evidence="2" id="KW-0217">Developmental protein</keyword>
<dbReference type="PROSITE" id="PS01180">
    <property type="entry name" value="CUB"/>
    <property type="match status" value="1"/>
</dbReference>
<dbReference type="GO" id="GO:0008083">
    <property type="term" value="F:growth factor activity"/>
    <property type="evidence" value="ECO:0007669"/>
    <property type="project" value="UniProtKB-KW"/>
</dbReference>
<proteinExistence type="inferred from homology"/>
<dbReference type="CDD" id="cd00041">
    <property type="entry name" value="CUB"/>
    <property type="match status" value="1"/>
</dbReference>
<keyword evidence="4" id="KW-0339">Growth factor</keyword>
<evidence type="ECO:0000256" key="6">
    <source>
        <dbReference type="ARBA" id="ARBA00023180"/>
    </source>
</evidence>
<dbReference type="GO" id="GO:0005615">
    <property type="term" value="C:extracellular space"/>
    <property type="evidence" value="ECO:0007669"/>
    <property type="project" value="TreeGrafter"/>
</dbReference>
<comment type="similarity">
    <text evidence="1">Belongs to the PDGF/VEGF growth factor family.</text>
</comment>